<keyword evidence="2 12" id="KW-0639">Primosome</keyword>
<dbReference type="SUPFAM" id="SSF56731">
    <property type="entry name" value="DNA primase core"/>
    <property type="match status" value="1"/>
</dbReference>
<evidence type="ECO:0000256" key="10">
    <source>
        <dbReference type="ARBA" id="ARBA00023125"/>
    </source>
</evidence>
<keyword evidence="11 12" id="KW-0804">Transcription</keyword>
<dbReference type="Gene3D" id="3.40.1360.10">
    <property type="match status" value="1"/>
</dbReference>
<protein>
    <recommendedName>
        <fullName evidence="12">DNA primase</fullName>
        <ecNumber evidence="12">2.7.7.101</ecNumber>
    </recommendedName>
</protein>
<dbReference type="SUPFAM" id="SSF57783">
    <property type="entry name" value="Zinc beta-ribbon"/>
    <property type="match status" value="1"/>
</dbReference>
<comment type="cofactor">
    <cofactor evidence="12">
        <name>Zn(2+)</name>
        <dbReference type="ChEBI" id="CHEBI:29105"/>
    </cofactor>
    <text evidence="12">Binds 1 zinc ion per monomer.</text>
</comment>
<organism evidence="14 15">
    <name type="scientific">Candidatus Phytoplasma rubi</name>
    <dbReference type="NCBI Taxonomy" id="399025"/>
    <lineage>
        <taxon>Bacteria</taxon>
        <taxon>Bacillati</taxon>
        <taxon>Mycoplasmatota</taxon>
        <taxon>Mollicutes</taxon>
        <taxon>Acholeplasmatales</taxon>
        <taxon>Acholeplasmataceae</taxon>
        <taxon>Candidatus Phytoplasma</taxon>
        <taxon>16SrV (Elm yellows group)</taxon>
    </lineage>
</organism>
<keyword evidence="6 12" id="KW-0479">Metal-binding</keyword>
<dbReference type="Gene3D" id="3.90.580.10">
    <property type="entry name" value="Zinc finger, CHC2-type domain"/>
    <property type="match status" value="1"/>
</dbReference>
<dbReference type="Pfam" id="PF08275">
    <property type="entry name" value="DNAG_N"/>
    <property type="match status" value="1"/>
</dbReference>
<dbReference type="Pfam" id="PF13155">
    <property type="entry name" value="Toprim_2"/>
    <property type="match status" value="1"/>
</dbReference>
<evidence type="ECO:0000259" key="13">
    <source>
        <dbReference type="PROSITE" id="PS50880"/>
    </source>
</evidence>
<evidence type="ECO:0000256" key="9">
    <source>
        <dbReference type="ARBA" id="ARBA00022842"/>
    </source>
</evidence>
<sequence>MNNVNNNLFEILNKNIPIYDLITKMGIVVKKQGKGFFALCPFHKEKTPSFSVSTEKNIALCMSCRKGGSPVKFYSQLKDIPASEAIKQLAKFFNINLPKQKLKYEDPLTSILKSANEFYQKALLFILDRKEFSKHPLLKYLFEERKLNKELIQEFGLGYSHKNSRALIKHLVEKLNYKYEDILKLGLISKKNDSDEYFDFFINRLIFPLTDENGKIIGFCGRSLENKQNKTQFNIPKYLFNSQFKKENFLYRFFEHQKNIQDKKEVILCEGFFDVIAFYKIGMKNVVANLGTNLNRIQITSLKKVTQNVTVALDSDNAGKEAEKKISFLLNKNSFRVKVLNFPSNLDPDEYILSKKNNISLLKQKLEERTKDYIFNQIEEFRKQNLRDDQINSNINILLKYHNRDNLEYFQNKINEKYQIQTNLFSFISMKEINNQLLQSTKDKISLKGIIGSYEKEISLLTELFLNQEYIDLVIEEIYKYENINADVIDLIRKIKDYYMKYLKEEEKNGINISNFKNVYKEFLNHMLNSKIVYNLLLQVENNPIFKQKKRIQSQEYLKDIFIPFKMKDYSTIQQEIKKEIKIIKNKINEKNNNDEDDSPETNKLWDELKQKEKQLSNIQQNQFENKI</sequence>
<dbReference type="HAMAP" id="MF_00974">
    <property type="entry name" value="DNA_primase_DnaG"/>
    <property type="match status" value="1"/>
</dbReference>
<dbReference type="InterPro" id="IPR002694">
    <property type="entry name" value="Znf_CHC2"/>
</dbReference>
<comment type="function">
    <text evidence="12">RNA polymerase that catalyzes the synthesis of short RNA molecules used as primers for DNA polymerase during DNA replication.</text>
</comment>
<dbReference type="RefSeq" id="WP_268849982.1">
    <property type="nucleotide sequence ID" value="NZ_CP114006.1"/>
</dbReference>
<evidence type="ECO:0000256" key="6">
    <source>
        <dbReference type="ARBA" id="ARBA00022723"/>
    </source>
</evidence>
<dbReference type="InterPro" id="IPR050219">
    <property type="entry name" value="DnaG_primase"/>
</dbReference>
<keyword evidence="4 12" id="KW-0548">Nucleotidyltransferase</keyword>
<keyword evidence="3 12" id="KW-0808">Transferase</keyword>
<name>A0ABY7BS07_9MOLU</name>
<dbReference type="CDD" id="cd03364">
    <property type="entry name" value="TOPRIM_DnaG_primases"/>
    <property type="match status" value="1"/>
</dbReference>
<feature type="domain" description="Toprim" evidence="13">
    <location>
        <begin position="264"/>
        <end position="345"/>
    </location>
</feature>
<feature type="zinc finger region" description="CHC2-type" evidence="12">
    <location>
        <begin position="40"/>
        <end position="64"/>
    </location>
</feature>
<dbReference type="InterPro" id="IPR013264">
    <property type="entry name" value="DNAG_N"/>
</dbReference>
<dbReference type="NCBIfam" id="TIGR01391">
    <property type="entry name" value="dnaG"/>
    <property type="match status" value="1"/>
</dbReference>
<evidence type="ECO:0000313" key="15">
    <source>
        <dbReference type="Proteomes" id="UP001164727"/>
    </source>
</evidence>
<evidence type="ECO:0000256" key="8">
    <source>
        <dbReference type="ARBA" id="ARBA00022833"/>
    </source>
</evidence>
<evidence type="ECO:0000256" key="7">
    <source>
        <dbReference type="ARBA" id="ARBA00022771"/>
    </source>
</evidence>
<dbReference type="InterPro" id="IPR006171">
    <property type="entry name" value="TOPRIM_dom"/>
</dbReference>
<dbReference type="PROSITE" id="PS50880">
    <property type="entry name" value="TOPRIM"/>
    <property type="match status" value="1"/>
</dbReference>
<reference evidence="14 15" key="1">
    <citation type="journal article" date="2023" name="Microbiol. Resour. Announc.">
        <title>Complete Genome of 'Candidatus Phytoplasma rubi' RS, a Phytopathogenic Bacterium Associated with Rubus Stunt Disease.</title>
        <authorList>
            <person name="Duckeck D."/>
            <person name="Zubert C."/>
            <person name="Bohm J.W."/>
            <person name="Carminati G."/>
            <person name="Schneider B."/>
            <person name="Kube M."/>
        </authorList>
    </citation>
    <scope>NUCLEOTIDE SEQUENCE [LARGE SCALE GENOMIC DNA]</scope>
    <source>
        <strain evidence="14 15">RS</strain>
    </source>
</reference>
<evidence type="ECO:0000256" key="3">
    <source>
        <dbReference type="ARBA" id="ARBA00022679"/>
    </source>
</evidence>
<keyword evidence="10 12" id="KW-0238">DNA-binding</keyword>
<evidence type="ECO:0000256" key="5">
    <source>
        <dbReference type="ARBA" id="ARBA00022705"/>
    </source>
</evidence>
<evidence type="ECO:0000256" key="1">
    <source>
        <dbReference type="ARBA" id="ARBA00022478"/>
    </source>
</evidence>
<comment type="catalytic activity">
    <reaction evidence="12">
        <text>ssDNA + n NTP = ssDNA/pppN(pN)n-1 hybrid + (n-1) diphosphate.</text>
        <dbReference type="EC" id="2.7.7.101"/>
    </reaction>
</comment>
<keyword evidence="5 12" id="KW-0235">DNA replication</keyword>
<dbReference type="InterPro" id="IPR037068">
    <property type="entry name" value="DNA_primase_core_N_sf"/>
</dbReference>
<dbReference type="EC" id="2.7.7.101" evidence="12"/>
<evidence type="ECO:0000256" key="11">
    <source>
        <dbReference type="ARBA" id="ARBA00023163"/>
    </source>
</evidence>
<dbReference type="EMBL" id="CP114006">
    <property type="protein sequence ID" value="WAN63132.1"/>
    <property type="molecule type" value="Genomic_DNA"/>
</dbReference>
<accession>A0ABY7BS07</accession>
<keyword evidence="7 12" id="KW-0863">Zinc-finger</keyword>
<dbReference type="PANTHER" id="PTHR30313">
    <property type="entry name" value="DNA PRIMASE"/>
    <property type="match status" value="1"/>
</dbReference>
<keyword evidence="9" id="KW-0460">Magnesium</keyword>
<comment type="similarity">
    <text evidence="12">Belongs to the DnaG primase family.</text>
</comment>
<dbReference type="Pfam" id="PF01807">
    <property type="entry name" value="Zn_ribbon_DnaG"/>
    <property type="match status" value="1"/>
</dbReference>
<dbReference type="SMART" id="SM00493">
    <property type="entry name" value="TOPRIM"/>
    <property type="match status" value="1"/>
</dbReference>
<dbReference type="InterPro" id="IPR030846">
    <property type="entry name" value="DnaG_bac"/>
</dbReference>
<proteinExistence type="inferred from homology"/>
<keyword evidence="8 12" id="KW-0862">Zinc</keyword>
<evidence type="ECO:0000256" key="4">
    <source>
        <dbReference type="ARBA" id="ARBA00022695"/>
    </source>
</evidence>
<evidence type="ECO:0000256" key="2">
    <source>
        <dbReference type="ARBA" id="ARBA00022515"/>
    </source>
</evidence>
<comment type="domain">
    <text evidence="12">Contains an N-terminal zinc-binding domain, a central core domain that contains the primase activity, and a C-terminal DnaB-binding domain.</text>
</comment>
<keyword evidence="15" id="KW-1185">Reference proteome</keyword>
<evidence type="ECO:0000313" key="14">
    <source>
        <dbReference type="EMBL" id="WAN63132.1"/>
    </source>
</evidence>
<keyword evidence="1 12" id="KW-0240">DNA-directed RNA polymerase</keyword>
<dbReference type="Gene3D" id="3.90.980.10">
    <property type="entry name" value="DNA primase, catalytic core, N-terminal domain"/>
    <property type="match status" value="1"/>
</dbReference>
<evidence type="ECO:0000256" key="12">
    <source>
        <dbReference type="HAMAP-Rule" id="MF_00974"/>
    </source>
</evidence>
<dbReference type="InterPro" id="IPR036977">
    <property type="entry name" value="DNA_primase_Znf_CHC2"/>
</dbReference>
<dbReference type="InterPro" id="IPR034151">
    <property type="entry name" value="TOPRIM_DnaG_bac"/>
</dbReference>
<dbReference type="PANTHER" id="PTHR30313:SF2">
    <property type="entry name" value="DNA PRIMASE"/>
    <property type="match status" value="1"/>
</dbReference>
<gene>
    <name evidence="12" type="primary">dnaG</name>
    <name evidence="14" type="ORF">RS022_01350</name>
</gene>
<comment type="subunit">
    <text evidence="12">Monomer. Interacts with DnaB.</text>
</comment>
<dbReference type="Proteomes" id="UP001164727">
    <property type="component" value="Chromosome"/>
</dbReference>
<dbReference type="InterPro" id="IPR006295">
    <property type="entry name" value="DNA_primase_DnaG"/>
</dbReference>
<dbReference type="SMART" id="SM00400">
    <property type="entry name" value="ZnF_CHCC"/>
    <property type="match status" value="1"/>
</dbReference>